<protein>
    <submittedName>
        <fullName evidence="2">Type IV pilus assembly protein PilV</fullName>
    </submittedName>
</protein>
<keyword evidence="1" id="KW-1133">Transmembrane helix</keyword>
<dbReference type="InterPro" id="IPR013362">
    <property type="entry name" value="Pilus_4_PilV"/>
</dbReference>
<gene>
    <name evidence="2" type="ORF">QE383_001893</name>
</gene>
<keyword evidence="1" id="KW-0472">Membrane</keyword>
<accession>A0AAW8GBR0</accession>
<comment type="caution">
    <text evidence="2">The sequence shown here is derived from an EMBL/GenBank/DDBJ whole genome shotgun (WGS) entry which is preliminary data.</text>
</comment>
<sequence>MKAVTYPVSAHARNQGGFTLLEVLIALLVLAVGLLGFAMLQVVNVRYTESANYRTKATQLADTLLDQVRADRKSVAAYATTYTGTADASACALATGAMTAATFKTLWQCQLGRALGADASATVTQTPSGDATTLTVSISWTDDRGNAASTGQQVFSTSTTL</sequence>
<dbReference type="InterPro" id="IPR012902">
    <property type="entry name" value="N_methyl_site"/>
</dbReference>
<proteinExistence type="predicted"/>
<dbReference type="RefSeq" id="WP_306992758.1">
    <property type="nucleotide sequence ID" value="NZ_JAUTBB010000001.1"/>
</dbReference>
<reference evidence="2" key="1">
    <citation type="submission" date="2023-07" db="EMBL/GenBank/DDBJ databases">
        <title>Functional and genomic diversity of the sorghum phyllosphere microbiome.</title>
        <authorList>
            <person name="Shade A."/>
        </authorList>
    </citation>
    <scope>NUCLEOTIDE SEQUENCE</scope>
    <source>
        <strain evidence="2">SORGH_AS_0908</strain>
    </source>
</reference>
<dbReference type="Proteomes" id="UP001234354">
    <property type="component" value="Unassembled WGS sequence"/>
</dbReference>
<feature type="transmembrane region" description="Helical" evidence="1">
    <location>
        <begin position="20"/>
        <end position="40"/>
    </location>
</feature>
<dbReference type="NCBIfam" id="TIGR02532">
    <property type="entry name" value="IV_pilin_GFxxxE"/>
    <property type="match status" value="1"/>
</dbReference>
<organism evidence="2 3">
    <name type="scientific">Pseudoxanthomonas winnipegensis</name>
    <dbReference type="NCBI Taxonomy" id="2480810"/>
    <lineage>
        <taxon>Bacteria</taxon>
        <taxon>Pseudomonadati</taxon>
        <taxon>Pseudomonadota</taxon>
        <taxon>Gammaproteobacteria</taxon>
        <taxon>Lysobacterales</taxon>
        <taxon>Lysobacteraceae</taxon>
        <taxon>Pseudoxanthomonas</taxon>
    </lineage>
</organism>
<dbReference type="NCBIfam" id="TIGR02523">
    <property type="entry name" value="type_IV_pilV"/>
    <property type="match status" value="1"/>
</dbReference>
<evidence type="ECO:0000313" key="2">
    <source>
        <dbReference type="EMBL" id="MDQ1119585.1"/>
    </source>
</evidence>
<dbReference type="Pfam" id="PF07963">
    <property type="entry name" value="N_methyl"/>
    <property type="match status" value="1"/>
</dbReference>
<keyword evidence="1" id="KW-0812">Transmembrane</keyword>
<evidence type="ECO:0000313" key="3">
    <source>
        <dbReference type="Proteomes" id="UP001234354"/>
    </source>
</evidence>
<dbReference type="EMBL" id="JAUTBB010000001">
    <property type="protein sequence ID" value="MDQ1119585.1"/>
    <property type="molecule type" value="Genomic_DNA"/>
</dbReference>
<dbReference type="AlphaFoldDB" id="A0AAW8GBR0"/>
<name>A0AAW8GBR0_9GAMM</name>
<evidence type="ECO:0000256" key="1">
    <source>
        <dbReference type="SAM" id="Phobius"/>
    </source>
</evidence>